<organism evidence="3 4">
    <name type="scientific">Myriangium duriaei CBS 260.36</name>
    <dbReference type="NCBI Taxonomy" id="1168546"/>
    <lineage>
        <taxon>Eukaryota</taxon>
        <taxon>Fungi</taxon>
        <taxon>Dikarya</taxon>
        <taxon>Ascomycota</taxon>
        <taxon>Pezizomycotina</taxon>
        <taxon>Dothideomycetes</taxon>
        <taxon>Dothideomycetidae</taxon>
        <taxon>Myriangiales</taxon>
        <taxon>Myriangiaceae</taxon>
        <taxon>Myriangium</taxon>
    </lineage>
</organism>
<proteinExistence type="predicted"/>
<evidence type="ECO:0000313" key="3">
    <source>
        <dbReference type="EMBL" id="KAF2156979.1"/>
    </source>
</evidence>
<evidence type="ECO:0000256" key="1">
    <source>
        <dbReference type="SAM" id="MobiDB-lite"/>
    </source>
</evidence>
<evidence type="ECO:0000313" key="4">
    <source>
        <dbReference type="Proteomes" id="UP000799439"/>
    </source>
</evidence>
<comment type="caution">
    <text evidence="3">The sequence shown here is derived from an EMBL/GenBank/DDBJ whole genome shotgun (WGS) entry which is preliminary data.</text>
</comment>
<dbReference type="EMBL" id="ML996081">
    <property type="protein sequence ID" value="KAF2156979.1"/>
    <property type="molecule type" value="Genomic_DNA"/>
</dbReference>
<name>A0A9P4JDR8_9PEZI</name>
<dbReference type="OrthoDB" id="3199516at2759"/>
<feature type="domain" description="F-box" evidence="2">
    <location>
        <begin position="9"/>
        <end position="62"/>
    </location>
</feature>
<sequence length="827" mass="93075">MDDGQSANKLKLLDLPVDVLKEIIKQLSQTNDLTSIALVHSALHRLAIPLIYNRFDIVWPDASAVDEPRGGVDALTYGLATLVMSQEMFGEGEWRRPSQSPPSEMQIRRKRGNYFSQHIRKFSIGNGPSEWVQEYMMNKECGKMLGTLVAVALSRMKNLDTFVWDMPTGILRDVWTSLSYLGDCGDSEPCKLEKVWVRCHRNVNVCPLRPAPKLDTATQIYEIDQKNTLTRVEFPSYSQLPVLKSLSVLDIDEMQYLDEISVLIGRSLAKLKELRIGISRFCKQDDWVIAWAGDAFEQIDLSNPIRSTTAIGGRRRGGVLGVLTSSFLDLKQRESPKHSAQTLRRRSGAAPLVPPEHHQADEARSSAVSRLSITQIVSETIAGEANVSQGIQDFAVDSLAEDSGTISSRKLSEDSLEADTVLTLNNTRSSYDGLEKLDDLPSLRSKRSEGSIADDEDELPRRLTLEKLDLEGVQLSIPVLTAALDWTMLTSLSLLDCQFYDQLWTALHDEYSKDLRCQKTGRAWTPGKSDANTSQLPIARLQLKTIHLNTVTPAFIHFIHDCLAPNTLTSLFLQEMSGSAPTVLIDDIFNAIIKRHRTSLRRLLLDSCKRKKSGKITGAASWRKWSLTTKHLKYLTSGKLPQLRELGFCIHYTRDWFYFIQRLPALCDLRALYIPRYSSFFDSPDLAPKELAEYILDALEFNPGMQLAYIGIADKCFEVLEGDEEGAARPADGVLGGEHTSDEDDDDDDDDMEDEETDDDDAFQTHAAPVVHTSDARDSNVIRYDFAPSEPDSDFESVGHDRPKLRIREILFYDDKVPIFRVRRGRL</sequence>
<dbReference type="AlphaFoldDB" id="A0A9P4JDR8"/>
<feature type="region of interest" description="Disordered" evidence="1">
    <location>
        <begin position="727"/>
        <end position="776"/>
    </location>
</feature>
<keyword evidence="4" id="KW-1185">Reference proteome</keyword>
<feature type="compositionally biased region" description="Acidic residues" evidence="1">
    <location>
        <begin position="741"/>
        <end position="762"/>
    </location>
</feature>
<feature type="region of interest" description="Disordered" evidence="1">
    <location>
        <begin position="333"/>
        <end position="366"/>
    </location>
</feature>
<accession>A0A9P4JDR8</accession>
<gene>
    <name evidence="3" type="ORF">K461DRAFT_220562</name>
</gene>
<evidence type="ECO:0000259" key="2">
    <source>
        <dbReference type="PROSITE" id="PS50181"/>
    </source>
</evidence>
<dbReference type="Proteomes" id="UP000799439">
    <property type="component" value="Unassembled WGS sequence"/>
</dbReference>
<dbReference type="PROSITE" id="PS50181">
    <property type="entry name" value="FBOX"/>
    <property type="match status" value="1"/>
</dbReference>
<feature type="compositionally biased region" description="Basic and acidic residues" evidence="1">
    <location>
        <begin position="355"/>
        <end position="364"/>
    </location>
</feature>
<dbReference type="InterPro" id="IPR001810">
    <property type="entry name" value="F-box_dom"/>
</dbReference>
<reference evidence="3" key="1">
    <citation type="journal article" date="2020" name="Stud. Mycol.">
        <title>101 Dothideomycetes genomes: a test case for predicting lifestyles and emergence of pathogens.</title>
        <authorList>
            <person name="Haridas S."/>
            <person name="Albert R."/>
            <person name="Binder M."/>
            <person name="Bloem J."/>
            <person name="Labutti K."/>
            <person name="Salamov A."/>
            <person name="Andreopoulos B."/>
            <person name="Baker S."/>
            <person name="Barry K."/>
            <person name="Bills G."/>
            <person name="Bluhm B."/>
            <person name="Cannon C."/>
            <person name="Castanera R."/>
            <person name="Culley D."/>
            <person name="Daum C."/>
            <person name="Ezra D."/>
            <person name="Gonzalez J."/>
            <person name="Henrissat B."/>
            <person name="Kuo A."/>
            <person name="Liang C."/>
            <person name="Lipzen A."/>
            <person name="Lutzoni F."/>
            <person name="Magnuson J."/>
            <person name="Mondo S."/>
            <person name="Nolan M."/>
            <person name="Ohm R."/>
            <person name="Pangilinan J."/>
            <person name="Park H.-J."/>
            <person name="Ramirez L."/>
            <person name="Alfaro M."/>
            <person name="Sun H."/>
            <person name="Tritt A."/>
            <person name="Yoshinaga Y."/>
            <person name="Zwiers L.-H."/>
            <person name="Turgeon B."/>
            <person name="Goodwin S."/>
            <person name="Spatafora J."/>
            <person name="Crous P."/>
            <person name="Grigoriev I."/>
        </authorList>
    </citation>
    <scope>NUCLEOTIDE SEQUENCE</scope>
    <source>
        <strain evidence="3">CBS 260.36</strain>
    </source>
</reference>
<protein>
    <recommendedName>
        <fullName evidence="2">F-box domain-containing protein</fullName>
    </recommendedName>
</protein>